<comment type="similarity">
    <text evidence="1 6">Belongs to the peptidase S10 family.</text>
</comment>
<keyword evidence="4 6" id="KW-0378">Hydrolase</keyword>
<keyword evidence="7" id="KW-0472">Membrane</keyword>
<sequence length="670" mass="72670">MHSRSATRVAALLALTVAVVHGAYPPSEVPSSWPHDYPGKPSGDFSPAWQSYFEVKDALPNVTWTLPRSFAGNIGVNRAGHPNNTLYFWGFEKENGSLTAGADERANEPWGIWLNGGPGSSSLIGLTSENGPVHINSDFSAQQNNFSWNTLADYIWVDQPVGVGFATADSTGFVHDEDEMGRDFMGFLTNLVKVFPSLKTRPMYLTGESYAGTYIPYIMKTYFGLTDPPVNIVKFAIGDGTVGSDIVFNELPTVSIIETYPQLVAYEPAAFEYFREQEHLCGYDLNLSYPQDGHFPTLKFVEPEDPFRSKSKGAFSRLNSASRDAQRLQLRTLAEHAERAVVERREHGAAVGKRDLSGRANGTIDPWYGCDIYDELIDYAVNFSFPWSVKHDDFNGFDVYQIPDALDPEANMDASVFFNDPKTRAALHAPTSKNWTGSIFYPFLGDPKSEGNDPSVEPMAFLNDLATNATSKNVSVVLYSGNDDSLVPHRGTEVVIQNTTFGGIQGFTRKPSTPWIDDNGEIGGIVHQERNWTYVLVLGAGHLIPYTNPQRGLVLVREFILGNNQTGLVTNSSGHVSVVGGEVSSLAGDVISGQLGIYAGSFSTQSTYTYPSATIAAWNSYIVTATAISTPSGKATTGGQNAAPQLGVSLASVLLVVALGFVVTVMPGGL</sequence>
<keyword evidence="6" id="KW-0732">Signal</keyword>
<dbReference type="AlphaFoldDB" id="A0AAD7X9S6"/>
<name>A0AAD7X9S6_9APHY</name>
<dbReference type="InterPro" id="IPR029058">
    <property type="entry name" value="AB_hydrolase_fold"/>
</dbReference>
<comment type="caution">
    <text evidence="8">The sequence shown here is derived from an EMBL/GenBank/DDBJ whole genome shotgun (WGS) entry which is preliminary data.</text>
</comment>
<dbReference type="SUPFAM" id="SSF53474">
    <property type="entry name" value="alpha/beta-Hydrolases"/>
    <property type="match status" value="1"/>
</dbReference>
<evidence type="ECO:0000256" key="3">
    <source>
        <dbReference type="ARBA" id="ARBA00022670"/>
    </source>
</evidence>
<organism evidence="8 9">
    <name type="scientific">Trametes cubensis</name>
    <dbReference type="NCBI Taxonomy" id="1111947"/>
    <lineage>
        <taxon>Eukaryota</taxon>
        <taxon>Fungi</taxon>
        <taxon>Dikarya</taxon>
        <taxon>Basidiomycota</taxon>
        <taxon>Agaricomycotina</taxon>
        <taxon>Agaricomycetes</taxon>
        <taxon>Polyporales</taxon>
        <taxon>Polyporaceae</taxon>
        <taxon>Trametes</taxon>
    </lineage>
</organism>
<dbReference type="PROSITE" id="PS00131">
    <property type="entry name" value="CARBOXYPEPT_SER_SER"/>
    <property type="match status" value="1"/>
</dbReference>
<proteinExistence type="inferred from homology"/>
<evidence type="ECO:0000256" key="5">
    <source>
        <dbReference type="ARBA" id="ARBA00023180"/>
    </source>
</evidence>
<feature type="chain" id="PRO_5041778702" description="Carboxypeptidase" evidence="6">
    <location>
        <begin position="23"/>
        <end position="670"/>
    </location>
</feature>
<gene>
    <name evidence="8" type="ORF">ONZ51_g7207</name>
</gene>
<accession>A0AAD7X9S6</accession>
<protein>
    <recommendedName>
        <fullName evidence="6">Carboxypeptidase</fullName>
        <ecNumber evidence="6">3.4.16.-</ecNumber>
    </recommendedName>
</protein>
<evidence type="ECO:0000256" key="2">
    <source>
        <dbReference type="ARBA" id="ARBA00022645"/>
    </source>
</evidence>
<keyword evidence="7" id="KW-1133">Transmembrane helix</keyword>
<dbReference type="Gene3D" id="3.40.50.1820">
    <property type="entry name" value="alpha/beta hydrolase"/>
    <property type="match status" value="1"/>
</dbReference>
<dbReference type="Pfam" id="PF00450">
    <property type="entry name" value="Peptidase_S10"/>
    <property type="match status" value="2"/>
</dbReference>
<evidence type="ECO:0000313" key="8">
    <source>
        <dbReference type="EMBL" id="KAJ8474433.1"/>
    </source>
</evidence>
<reference evidence="8" key="1">
    <citation type="submission" date="2022-11" db="EMBL/GenBank/DDBJ databases">
        <title>Genome Sequence of Cubamyces cubensis.</title>
        <authorList>
            <person name="Buettner E."/>
        </authorList>
    </citation>
    <scope>NUCLEOTIDE SEQUENCE</scope>
    <source>
        <strain evidence="8">MPL-01</strain>
    </source>
</reference>
<dbReference type="EC" id="3.4.16.-" evidence="6"/>
<dbReference type="PRINTS" id="PR00724">
    <property type="entry name" value="CRBOXYPTASEC"/>
</dbReference>
<keyword evidence="5" id="KW-0325">Glycoprotein</keyword>
<evidence type="ECO:0000256" key="1">
    <source>
        <dbReference type="ARBA" id="ARBA00009431"/>
    </source>
</evidence>
<dbReference type="InterPro" id="IPR018202">
    <property type="entry name" value="Ser_caboxypep_ser_AS"/>
</dbReference>
<dbReference type="Proteomes" id="UP001215151">
    <property type="component" value="Unassembled WGS sequence"/>
</dbReference>
<dbReference type="InterPro" id="IPR001563">
    <property type="entry name" value="Peptidase_S10"/>
</dbReference>
<evidence type="ECO:0000256" key="6">
    <source>
        <dbReference type="RuleBase" id="RU361156"/>
    </source>
</evidence>
<feature type="transmembrane region" description="Helical" evidence="7">
    <location>
        <begin position="646"/>
        <end position="666"/>
    </location>
</feature>
<keyword evidence="9" id="KW-1185">Reference proteome</keyword>
<dbReference type="GO" id="GO:0004185">
    <property type="term" value="F:serine-type carboxypeptidase activity"/>
    <property type="evidence" value="ECO:0007669"/>
    <property type="project" value="UniProtKB-UniRule"/>
</dbReference>
<keyword evidence="2 6" id="KW-0121">Carboxypeptidase</keyword>
<dbReference type="EMBL" id="JAPEVG010000188">
    <property type="protein sequence ID" value="KAJ8474433.1"/>
    <property type="molecule type" value="Genomic_DNA"/>
</dbReference>
<keyword evidence="3 6" id="KW-0645">Protease</keyword>
<evidence type="ECO:0000313" key="9">
    <source>
        <dbReference type="Proteomes" id="UP001215151"/>
    </source>
</evidence>
<keyword evidence="7" id="KW-0812">Transmembrane</keyword>
<dbReference type="PANTHER" id="PTHR11802">
    <property type="entry name" value="SERINE PROTEASE FAMILY S10 SERINE CARBOXYPEPTIDASE"/>
    <property type="match status" value="1"/>
</dbReference>
<dbReference type="PANTHER" id="PTHR11802:SF479">
    <property type="entry name" value="CARBOXYPEPTIDASE"/>
    <property type="match status" value="1"/>
</dbReference>
<evidence type="ECO:0000256" key="7">
    <source>
        <dbReference type="SAM" id="Phobius"/>
    </source>
</evidence>
<evidence type="ECO:0000256" key="4">
    <source>
        <dbReference type="ARBA" id="ARBA00022801"/>
    </source>
</evidence>
<feature type="signal peptide" evidence="6">
    <location>
        <begin position="1"/>
        <end position="22"/>
    </location>
</feature>
<dbReference type="GO" id="GO:0006508">
    <property type="term" value="P:proteolysis"/>
    <property type="evidence" value="ECO:0007669"/>
    <property type="project" value="UniProtKB-KW"/>
</dbReference>